<accession>S3D9C0</accession>
<sequence length="342" mass="36490">MRGIATAQTIVRRSSACLARQSTGASAGSRAFATAAAPHVQPSTASLYSTAPLLPALCSRRCFSQTAVRPKKAKKEKNAASPSPSSSSSRKAQKPESSADGDEDDGSGGNHPAADPADPFNFADVESRWQRTESHHEDKFKELRRSINGGAGDGGSGGVDVEAIGQTKVSIKAEDLKGDPNAAAAASAETPLSQLALVIPRAGGRVVELRMHSPAYKKAIVSAVQKHSAIFRGQQPQPDPNDELVLLIKIGAAAGGAGGAASLAAEHSRRINDLANGWRTQIRKATSRRQKTHQTWKKDKTVNPDDLRRLDRDLLKGQEKRMAKVDSEEKDTLRRIEQASKR</sequence>
<dbReference type="Pfam" id="PF01765">
    <property type="entry name" value="RRF"/>
    <property type="match status" value="1"/>
</dbReference>
<feature type="compositionally biased region" description="Low complexity" evidence="1">
    <location>
        <begin position="112"/>
        <end position="124"/>
    </location>
</feature>
<evidence type="ECO:0000256" key="1">
    <source>
        <dbReference type="SAM" id="MobiDB-lite"/>
    </source>
</evidence>
<feature type="compositionally biased region" description="Basic and acidic residues" evidence="1">
    <location>
        <begin position="296"/>
        <end position="342"/>
    </location>
</feature>
<proteinExistence type="predicted"/>
<gene>
    <name evidence="3" type="ORF">F503_05195</name>
</gene>
<evidence type="ECO:0000259" key="2">
    <source>
        <dbReference type="Pfam" id="PF01765"/>
    </source>
</evidence>
<dbReference type="HOGENOM" id="CLU_900714_0_0_1"/>
<dbReference type="InterPro" id="IPR023584">
    <property type="entry name" value="Ribosome_recyc_fac_dom"/>
</dbReference>
<feature type="compositionally biased region" description="Low complexity" evidence="1">
    <location>
        <begin position="79"/>
        <end position="98"/>
    </location>
</feature>
<protein>
    <submittedName>
        <fullName evidence="3">Ribosomal recycling factor</fullName>
    </submittedName>
</protein>
<dbReference type="AlphaFoldDB" id="S3D9C0"/>
<dbReference type="OrthoDB" id="407355at2759"/>
<dbReference type="Proteomes" id="UP000016923">
    <property type="component" value="Unassembled WGS sequence"/>
</dbReference>
<dbReference type="InterPro" id="IPR036191">
    <property type="entry name" value="RRF_sf"/>
</dbReference>
<feature type="domain" description="Ribosome recycling factor" evidence="2">
    <location>
        <begin position="187"/>
        <end position="331"/>
    </location>
</feature>
<dbReference type="EMBL" id="KE148146">
    <property type="protein sequence ID" value="EPE10100.1"/>
    <property type="molecule type" value="Genomic_DNA"/>
</dbReference>
<dbReference type="SUPFAM" id="SSF55194">
    <property type="entry name" value="Ribosome recycling factor, RRF"/>
    <property type="match status" value="1"/>
</dbReference>
<reference evidence="3 4" key="1">
    <citation type="journal article" date="2013" name="BMC Genomics">
        <title>The genome and transcriptome of the pine saprophyte Ophiostoma piceae, and a comparison with the bark beetle-associated pine pathogen Grosmannia clavigera.</title>
        <authorList>
            <person name="Haridas S."/>
            <person name="Wang Y."/>
            <person name="Lim L."/>
            <person name="Massoumi Alamouti S."/>
            <person name="Jackman S."/>
            <person name="Docking R."/>
            <person name="Robertson G."/>
            <person name="Birol I."/>
            <person name="Bohlmann J."/>
            <person name="Breuil C."/>
        </authorList>
    </citation>
    <scope>NUCLEOTIDE SEQUENCE [LARGE SCALE GENOMIC DNA]</scope>
    <source>
        <strain evidence="3 4">UAMH 11346</strain>
    </source>
</reference>
<organism evidence="3 4">
    <name type="scientific">Ophiostoma piceae (strain UAMH 11346)</name>
    <name type="common">Sap stain fungus</name>
    <dbReference type="NCBI Taxonomy" id="1262450"/>
    <lineage>
        <taxon>Eukaryota</taxon>
        <taxon>Fungi</taxon>
        <taxon>Dikarya</taxon>
        <taxon>Ascomycota</taxon>
        <taxon>Pezizomycotina</taxon>
        <taxon>Sordariomycetes</taxon>
        <taxon>Sordariomycetidae</taxon>
        <taxon>Ophiostomatales</taxon>
        <taxon>Ophiostomataceae</taxon>
        <taxon>Ophiostoma</taxon>
    </lineage>
</organism>
<evidence type="ECO:0000313" key="4">
    <source>
        <dbReference type="Proteomes" id="UP000016923"/>
    </source>
</evidence>
<feature type="compositionally biased region" description="Basic residues" evidence="1">
    <location>
        <begin position="284"/>
        <end position="295"/>
    </location>
</feature>
<dbReference type="STRING" id="1262450.S3D9C0"/>
<keyword evidence="4" id="KW-1185">Reference proteome</keyword>
<dbReference type="VEuPathDB" id="FungiDB:F503_05195"/>
<dbReference type="OMA" id="NVICGEE"/>
<feature type="compositionally biased region" description="Basic and acidic residues" evidence="1">
    <location>
        <begin position="125"/>
        <end position="145"/>
    </location>
</feature>
<evidence type="ECO:0000313" key="3">
    <source>
        <dbReference type="EMBL" id="EPE10100.1"/>
    </source>
</evidence>
<dbReference type="eggNOG" id="KOG4759">
    <property type="taxonomic scope" value="Eukaryota"/>
</dbReference>
<feature type="region of interest" description="Disordered" evidence="1">
    <location>
        <begin position="284"/>
        <end position="342"/>
    </location>
</feature>
<feature type="compositionally biased region" description="Gly residues" evidence="1">
    <location>
        <begin position="149"/>
        <end position="158"/>
    </location>
</feature>
<name>S3D9C0_OPHP1</name>
<feature type="region of interest" description="Disordered" evidence="1">
    <location>
        <begin position="67"/>
        <end position="161"/>
    </location>
</feature>